<feature type="domain" description="Phage tail protein C-terminal" evidence="1">
    <location>
        <begin position="288"/>
        <end position="421"/>
    </location>
</feature>
<name>A0ABX9PPE6_9GAMM</name>
<proteinExistence type="predicted"/>
<evidence type="ECO:0000259" key="1">
    <source>
        <dbReference type="Pfam" id="PF25670"/>
    </source>
</evidence>
<gene>
    <name evidence="2" type="ORF">BDE27_0366</name>
</gene>
<dbReference type="Pfam" id="PF25670">
    <property type="entry name" value="Phage_tail_C_2"/>
    <property type="match status" value="1"/>
</dbReference>
<protein>
    <recommendedName>
        <fullName evidence="1">Phage tail protein C-terminal domain-containing protein</fullName>
    </recommendedName>
</protein>
<dbReference type="RefSeq" id="WP_120211296.1">
    <property type="nucleotide sequence ID" value="NZ_CAWOAK010000001.1"/>
</dbReference>
<reference evidence="2 3" key="1">
    <citation type="submission" date="2018-09" db="EMBL/GenBank/DDBJ databases">
        <title>Genomic Encyclopedia of Archaeal and Bacterial Type Strains, Phase II (KMG-II): from individual species to whole genera.</title>
        <authorList>
            <person name="Goeker M."/>
        </authorList>
    </citation>
    <scope>NUCLEOTIDE SEQUENCE [LARGE SCALE GENOMIC DNA]</scope>
    <source>
        <strain evidence="2 3">DSM 16337</strain>
    </source>
</reference>
<accession>A0ABX9PPE6</accession>
<dbReference type="Proteomes" id="UP000283568">
    <property type="component" value="Unassembled WGS sequence"/>
</dbReference>
<dbReference type="InterPro" id="IPR058008">
    <property type="entry name" value="Gp26_C"/>
</dbReference>
<sequence>MIYTQGTISTVSGSAIVRGTGTKFKDNLNGIAPGQVIIIQSGSSNLLHMIQAVNSDTELVLADTVNVTLNNVTYQIQTTVPNSISDGVRHMCAINSNVIQFLQNMDKWMSQNGVVDVTLPNGQTVALQSIRALQAAMLDKNKNGADIPNKPEFVKNLGLAGTAELAKNALSKSANGADIPDKAAFVNNLGIQKVIETNGSGFIRYKLIYPKFIGEFTAWIKSLPNAGHAFRFGDHAGETGYPWSCGYITRAADTWAGFVAHYNHGVVFIHGNDAGGNTKLSYVWTDKNTYVDGSGNIKRASPIIEIHSDGAFETNDESEGATVERLSEGVYLIKNVLGFNADAAWGGVDGGIEIPLCKNKLPLIWVDYKVLPDGSIKLMTYHREHPNAPTFARNVRDGYADGDPIDIPVGRSISVRVQMPEDSIWNQKQKLTESE</sequence>
<keyword evidence="3" id="KW-1185">Reference proteome</keyword>
<comment type="caution">
    <text evidence="2">The sequence shown here is derived from an EMBL/GenBank/DDBJ whole genome shotgun (WGS) entry which is preliminary data.</text>
</comment>
<evidence type="ECO:0000313" key="2">
    <source>
        <dbReference type="EMBL" id="RKE92709.1"/>
    </source>
</evidence>
<evidence type="ECO:0000313" key="3">
    <source>
        <dbReference type="Proteomes" id="UP000283568"/>
    </source>
</evidence>
<organism evidence="2 3">
    <name type="scientific">Xenorhabdus ehlersii</name>
    <dbReference type="NCBI Taxonomy" id="290111"/>
    <lineage>
        <taxon>Bacteria</taxon>
        <taxon>Pseudomonadati</taxon>
        <taxon>Pseudomonadota</taxon>
        <taxon>Gammaproteobacteria</taxon>
        <taxon>Enterobacterales</taxon>
        <taxon>Morganellaceae</taxon>
        <taxon>Xenorhabdus</taxon>
    </lineage>
</organism>
<dbReference type="EMBL" id="RAQI01000001">
    <property type="protein sequence ID" value="RKE92709.1"/>
    <property type="molecule type" value="Genomic_DNA"/>
</dbReference>